<dbReference type="EMBL" id="GGEC01028219">
    <property type="protein sequence ID" value="MBX08703.1"/>
    <property type="molecule type" value="Transcribed_RNA"/>
</dbReference>
<dbReference type="EMBL" id="GGEC01028220">
    <property type="protein sequence ID" value="MBX08704.1"/>
    <property type="molecule type" value="Transcribed_RNA"/>
</dbReference>
<organism evidence="1">
    <name type="scientific">Rhizophora mucronata</name>
    <name type="common">Asiatic mangrove</name>
    <dbReference type="NCBI Taxonomy" id="61149"/>
    <lineage>
        <taxon>Eukaryota</taxon>
        <taxon>Viridiplantae</taxon>
        <taxon>Streptophyta</taxon>
        <taxon>Embryophyta</taxon>
        <taxon>Tracheophyta</taxon>
        <taxon>Spermatophyta</taxon>
        <taxon>Magnoliopsida</taxon>
        <taxon>eudicotyledons</taxon>
        <taxon>Gunneridae</taxon>
        <taxon>Pentapetalae</taxon>
        <taxon>rosids</taxon>
        <taxon>fabids</taxon>
        <taxon>Malpighiales</taxon>
        <taxon>Rhizophoraceae</taxon>
        <taxon>Rhizophora</taxon>
    </lineage>
</organism>
<evidence type="ECO:0000313" key="1">
    <source>
        <dbReference type="EMBL" id="MBX08703.1"/>
    </source>
</evidence>
<reference evidence="1" key="1">
    <citation type="submission" date="2018-02" db="EMBL/GenBank/DDBJ databases">
        <title>Rhizophora mucronata_Transcriptome.</title>
        <authorList>
            <person name="Meera S.P."/>
            <person name="Sreeshan A."/>
            <person name="Augustine A."/>
        </authorList>
    </citation>
    <scope>NUCLEOTIDE SEQUENCE</scope>
    <source>
        <tissue evidence="1">Leaf</tissue>
    </source>
</reference>
<sequence>MVYCSLFSNRAFGYLSSAFYVCVFSLKDYSFRS</sequence>
<dbReference type="AlphaFoldDB" id="A0A2P2KSL0"/>
<accession>A0A2P2KSL0</accession>
<protein>
    <submittedName>
        <fullName evidence="1">Uncharacterized protein</fullName>
    </submittedName>
</protein>
<proteinExistence type="predicted"/>
<name>A0A2P2KSL0_RHIMU</name>